<evidence type="ECO:0000313" key="4">
    <source>
        <dbReference type="Proteomes" id="UP000231194"/>
    </source>
</evidence>
<dbReference type="InterPro" id="IPR052535">
    <property type="entry name" value="Bacilysin_H2HPP_isomerase"/>
</dbReference>
<dbReference type="InterPro" id="IPR014710">
    <property type="entry name" value="RmlC-like_jellyroll"/>
</dbReference>
<dbReference type="Gene3D" id="2.60.120.10">
    <property type="entry name" value="Jelly Rolls"/>
    <property type="match status" value="1"/>
</dbReference>
<comment type="caution">
    <text evidence="3">The sequence shown here is derived from an EMBL/GenBank/DDBJ whole genome shotgun (WGS) entry which is preliminary data.</text>
</comment>
<dbReference type="RefSeq" id="WP_100234552.1">
    <property type="nucleotide sequence ID" value="NZ_PGVG01000024.1"/>
</dbReference>
<reference evidence="3 4" key="1">
    <citation type="submission" date="2017-11" db="EMBL/GenBank/DDBJ databases">
        <title>Bradyrhizobium forestalis sp. nov., an efficient nitrogen-fixing bacterium isolated from nodules of forest legume species in the Amazon.</title>
        <authorList>
            <person name="Costa E.M."/>
            <person name="Guimaraes A."/>
            <person name="Carvalho T.S."/>
            <person name="Rodrigues T.L."/>
            <person name="Ribeiro P.R.A."/>
            <person name="Lebbe L."/>
            <person name="Willems A."/>
            <person name="Moreira F.M.S."/>
        </authorList>
    </citation>
    <scope>NUCLEOTIDE SEQUENCE [LARGE SCALE GENOMIC DNA]</scope>
    <source>
        <strain evidence="3 4">INPA54B</strain>
    </source>
</reference>
<dbReference type="InterPro" id="IPR011051">
    <property type="entry name" value="RmlC_Cupin_sf"/>
</dbReference>
<dbReference type="OrthoDB" id="2988517at2"/>
<feature type="region of interest" description="Disordered" evidence="1">
    <location>
        <begin position="1"/>
        <end position="22"/>
    </location>
</feature>
<dbReference type="AlphaFoldDB" id="A0A2M8R3V3"/>
<dbReference type="Proteomes" id="UP000231194">
    <property type="component" value="Unassembled WGS sequence"/>
</dbReference>
<dbReference type="CDD" id="cd02237">
    <property type="entry name" value="cupin_DAD_ChrR"/>
    <property type="match status" value="1"/>
</dbReference>
<evidence type="ECO:0000313" key="3">
    <source>
        <dbReference type="EMBL" id="PJG52504.1"/>
    </source>
</evidence>
<organism evidence="3 4">
    <name type="scientific">Bradyrhizobium forestalis</name>
    <dbReference type="NCBI Taxonomy" id="1419263"/>
    <lineage>
        <taxon>Bacteria</taxon>
        <taxon>Pseudomonadati</taxon>
        <taxon>Pseudomonadota</taxon>
        <taxon>Alphaproteobacteria</taxon>
        <taxon>Hyphomicrobiales</taxon>
        <taxon>Nitrobacteraceae</taxon>
        <taxon>Bradyrhizobium</taxon>
    </lineage>
</organism>
<accession>A0A2M8R3V3</accession>
<feature type="domain" description="ChrR-like cupin" evidence="2">
    <location>
        <begin position="16"/>
        <end position="119"/>
    </location>
</feature>
<dbReference type="InterPro" id="IPR025979">
    <property type="entry name" value="ChrR-like_cupin_dom"/>
</dbReference>
<feature type="compositionally biased region" description="Basic and acidic residues" evidence="1">
    <location>
        <begin position="7"/>
        <end position="16"/>
    </location>
</feature>
<dbReference type="Pfam" id="PF12973">
    <property type="entry name" value="Cupin_7"/>
    <property type="match status" value="1"/>
</dbReference>
<evidence type="ECO:0000256" key="1">
    <source>
        <dbReference type="SAM" id="MobiDB-lite"/>
    </source>
</evidence>
<evidence type="ECO:0000259" key="2">
    <source>
        <dbReference type="Pfam" id="PF12973"/>
    </source>
</evidence>
<name>A0A2M8R3V3_9BRAD</name>
<dbReference type="SUPFAM" id="SSF51182">
    <property type="entry name" value="RmlC-like cupins"/>
    <property type="match status" value="1"/>
</dbReference>
<keyword evidence="4" id="KW-1185">Reference proteome</keyword>
<protein>
    <submittedName>
        <fullName evidence="3">Cupin</fullName>
    </submittedName>
</protein>
<gene>
    <name evidence="3" type="ORF">CVM73_25390</name>
</gene>
<dbReference type="PANTHER" id="PTHR40112">
    <property type="entry name" value="H2HPP ISOMERASE"/>
    <property type="match status" value="1"/>
</dbReference>
<proteinExistence type="predicted"/>
<sequence>MDAATPKGEKAADRHSHLVQPQNMDWQKTRFPGCEAKTLLFDRRTGLMTALMRFAPGSVLPDHEHVGIEQSWVIEGTLVDKEGPAKGIACKAGEFIWREAGSRHAAWCPEGALILAIFQVPNKFFEADGRVVDASGQDWDETWGHTDAQRARRS</sequence>
<dbReference type="EMBL" id="PGVG01000024">
    <property type="protein sequence ID" value="PJG52504.1"/>
    <property type="molecule type" value="Genomic_DNA"/>
</dbReference>
<dbReference type="PANTHER" id="PTHR40112:SF1">
    <property type="entry name" value="H2HPP ISOMERASE"/>
    <property type="match status" value="1"/>
</dbReference>